<dbReference type="AlphaFoldDB" id="A0A7C5DAY4"/>
<comment type="caution">
    <text evidence="7">The sequence shown here is derived from an EMBL/GenBank/DDBJ whole genome shotgun (WGS) entry which is preliminary data.</text>
</comment>
<reference evidence="7" key="1">
    <citation type="journal article" date="2020" name="mSystems">
        <title>Genome- and Community-Level Interaction Insights into Carbon Utilization and Element Cycling Functions of Hydrothermarchaeota in Hydrothermal Sediment.</title>
        <authorList>
            <person name="Zhou Z."/>
            <person name="Liu Y."/>
            <person name="Xu W."/>
            <person name="Pan J."/>
            <person name="Luo Z.H."/>
            <person name="Li M."/>
        </authorList>
    </citation>
    <scope>NUCLEOTIDE SEQUENCE [LARGE SCALE GENOMIC DNA]</scope>
    <source>
        <strain evidence="7">HyVt-74</strain>
    </source>
</reference>
<dbReference type="PANTHER" id="PTHR12608">
    <property type="entry name" value="TRANSMEMBRANE PROTEIN HTP-1 RELATED"/>
    <property type="match status" value="1"/>
</dbReference>
<organism evidence="7">
    <name type="scientific">candidate division WOR-3 bacterium</name>
    <dbReference type="NCBI Taxonomy" id="2052148"/>
    <lineage>
        <taxon>Bacteria</taxon>
        <taxon>Bacteria division WOR-3</taxon>
    </lineage>
</organism>
<accession>A0A7C5DAY4</accession>
<evidence type="ECO:0000256" key="2">
    <source>
        <dbReference type="ARBA" id="ARBA00009190"/>
    </source>
</evidence>
<evidence type="ECO:0000256" key="4">
    <source>
        <dbReference type="ARBA" id="ARBA00022989"/>
    </source>
</evidence>
<dbReference type="GO" id="GO:0016020">
    <property type="term" value="C:membrane"/>
    <property type="evidence" value="ECO:0007669"/>
    <property type="project" value="UniProtKB-SubCell"/>
</dbReference>
<dbReference type="PANTHER" id="PTHR12608:SF1">
    <property type="entry name" value="TRANSMEMBRANE PROTEIN 165"/>
    <property type="match status" value="1"/>
</dbReference>
<feature type="transmembrane region" description="Helical" evidence="6">
    <location>
        <begin position="34"/>
        <end position="56"/>
    </location>
</feature>
<protein>
    <recommendedName>
        <fullName evidence="6">GDT1 family protein</fullName>
    </recommendedName>
</protein>
<dbReference type="Pfam" id="PF01169">
    <property type="entry name" value="GDT1"/>
    <property type="match status" value="1"/>
</dbReference>
<keyword evidence="5 6" id="KW-0472">Membrane</keyword>
<proteinExistence type="inferred from homology"/>
<dbReference type="EMBL" id="DRTB01000157">
    <property type="protein sequence ID" value="HHE04842.1"/>
    <property type="molecule type" value="Genomic_DNA"/>
</dbReference>
<name>A0A7C5DAY4_UNCW3</name>
<keyword evidence="3 6" id="KW-0812">Transmembrane</keyword>
<sequence length="89" mass="9484">MWKIFISTFVAIFLAELGDKTQFAVFSLSAEKKSPFVIAIAATLAMGASSLIAAMLGNITGHFVSPRITRYVAGAVFVILGVVILFGKM</sequence>
<keyword evidence="4 6" id="KW-1133">Transmembrane helix</keyword>
<dbReference type="GO" id="GO:0046873">
    <property type="term" value="F:metal ion transmembrane transporter activity"/>
    <property type="evidence" value="ECO:0007669"/>
    <property type="project" value="InterPro"/>
</dbReference>
<dbReference type="InterPro" id="IPR001727">
    <property type="entry name" value="GDT1-like"/>
</dbReference>
<dbReference type="Proteomes" id="UP000886110">
    <property type="component" value="Unassembled WGS sequence"/>
</dbReference>
<evidence type="ECO:0000256" key="3">
    <source>
        <dbReference type="ARBA" id="ARBA00022692"/>
    </source>
</evidence>
<evidence type="ECO:0000256" key="5">
    <source>
        <dbReference type="ARBA" id="ARBA00023136"/>
    </source>
</evidence>
<feature type="transmembrane region" description="Helical" evidence="6">
    <location>
        <begin position="68"/>
        <end position="87"/>
    </location>
</feature>
<evidence type="ECO:0000313" key="7">
    <source>
        <dbReference type="EMBL" id="HHE04842.1"/>
    </source>
</evidence>
<comment type="subcellular location">
    <subcellularLocation>
        <location evidence="1 6">Membrane</location>
        <topology evidence="1 6">Multi-pass membrane protein</topology>
    </subcellularLocation>
</comment>
<evidence type="ECO:0000256" key="1">
    <source>
        <dbReference type="ARBA" id="ARBA00004141"/>
    </source>
</evidence>
<gene>
    <name evidence="7" type="ORF">ENL19_02125</name>
</gene>
<comment type="similarity">
    <text evidence="2 6">Belongs to the GDT1 family.</text>
</comment>
<comment type="caution">
    <text evidence="6">Lacks conserved residue(s) required for the propagation of feature annotation.</text>
</comment>
<evidence type="ECO:0000256" key="6">
    <source>
        <dbReference type="RuleBase" id="RU365102"/>
    </source>
</evidence>